<dbReference type="EMBL" id="JANUAE010000002">
    <property type="protein sequence ID" value="MCS3708930.1"/>
    <property type="molecule type" value="Genomic_DNA"/>
</dbReference>
<protein>
    <recommendedName>
        <fullName evidence="1">NurA domain-containing protein</fullName>
    </recommendedName>
</protein>
<dbReference type="EMBL" id="JANUBB010000010">
    <property type="protein sequence ID" value="MCS3952593.1"/>
    <property type="molecule type" value="Genomic_DNA"/>
</dbReference>
<dbReference type="Proteomes" id="UP001155040">
    <property type="component" value="Unassembled WGS sequence"/>
</dbReference>
<feature type="domain" description="NurA" evidence="1">
    <location>
        <begin position="79"/>
        <end position="354"/>
    </location>
</feature>
<reference evidence="6" key="1">
    <citation type="submission" date="2022-08" db="EMBL/GenBank/DDBJ databases">
        <title>Genomic Encyclopedia of Type Strains, Phase V (KMG-V): Genome sequencing to study the core and pangenomes of soil and plant-associated prokaryotes.</title>
        <authorList>
            <person name="Whitman W."/>
        </authorList>
    </citation>
    <scope>NUCLEOTIDE SEQUENCE</scope>
    <source>
        <strain evidence="3">SP2016B</strain>
        <strain evidence="4">SP2017</strain>
        <strain evidence="5">SP3012</strain>
        <strain evidence="6">SP3026</strain>
        <strain evidence="2">SP3049</strain>
    </source>
</reference>
<accession>A0A840EJA8</accession>
<evidence type="ECO:0000259" key="1">
    <source>
        <dbReference type="SMART" id="SM00933"/>
    </source>
</evidence>
<dbReference type="Proteomes" id="UP001155144">
    <property type="component" value="Unassembled WGS sequence"/>
</dbReference>
<proteinExistence type="predicted"/>
<dbReference type="Pfam" id="PF09376">
    <property type="entry name" value="NurA"/>
    <property type="match status" value="1"/>
</dbReference>
<dbReference type="AlphaFoldDB" id="A0A840EJA8"/>
<name>A0A840EJA8_9BACT</name>
<evidence type="ECO:0000313" key="4">
    <source>
        <dbReference type="EMBL" id="MCS3952593.1"/>
    </source>
</evidence>
<dbReference type="GeneID" id="83728307"/>
<dbReference type="Proteomes" id="UP001155010">
    <property type="component" value="Unassembled WGS sequence"/>
</dbReference>
<evidence type="ECO:0000313" key="5">
    <source>
        <dbReference type="EMBL" id="MCS4035122.1"/>
    </source>
</evidence>
<dbReference type="OMA" id="HEIAYCY"/>
<gene>
    <name evidence="6" type="ORF">GGP45_001338</name>
    <name evidence="2" type="ORF">GGP61_000525</name>
    <name evidence="3" type="ORF">GGP82_001842</name>
    <name evidence="4" type="ORF">GGP83_002565</name>
    <name evidence="5" type="ORF">GGQ01_000163</name>
</gene>
<organism evidence="6 7">
    <name type="scientific">Salinibacter ruber</name>
    <dbReference type="NCBI Taxonomy" id="146919"/>
    <lineage>
        <taxon>Bacteria</taxon>
        <taxon>Pseudomonadati</taxon>
        <taxon>Rhodothermota</taxon>
        <taxon>Rhodothermia</taxon>
        <taxon>Rhodothermales</taxon>
        <taxon>Salinibacteraceae</taxon>
        <taxon>Salinibacter</taxon>
    </lineage>
</organism>
<evidence type="ECO:0000313" key="6">
    <source>
        <dbReference type="EMBL" id="MCS4120996.1"/>
    </source>
</evidence>
<dbReference type="EMBL" id="JANTYZ010000004">
    <property type="protein sequence ID" value="MCS3865288.1"/>
    <property type="molecule type" value="Genomic_DNA"/>
</dbReference>
<dbReference type="EMBL" id="JANUBL010000002">
    <property type="protein sequence ID" value="MCS4120996.1"/>
    <property type="molecule type" value="Genomic_DNA"/>
</dbReference>
<sequence>MLDLRQLRDQLDDFAQHQTDRTSRRAAQRDRAEALLRVCHDHWRAVREAVATAQPRRLVAQMREPPAAVHAPPERPSPITVVATDGSQIYPDRHVEPPFFLLNVSQVAFQYGTTEDAHLDAVPSLQFREGVDGRFEARIETITTELVSALRDELELGSLLDAATTARVADRPLVALADGTLIRWMVRGMDHDALEDELIARYTEHLEGFRDAGLALASYVSMPASTEVVNLLRFVGGDLEPEPPVGTEVSTEPRLDGVLDRHVLDMVLDSGERSAVFGSASHIQGEYPTGTDISFFYVNVPGAGGGEIGRVEVPRWVAEQPMLLEHVHATVLQECEKGEGYPLALSEAHEQAVVRASEREAFFRLVERRLRRAGLGPIGSRKRRSKQRPRV</sequence>
<dbReference type="EMBL" id="JANUBF010000001">
    <property type="protein sequence ID" value="MCS4035122.1"/>
    <property type="molecule type" value="Genomic_DNA"/>
</dbReference>
<evidence type="ECO:0000313" key="2">
    <source>
        <dbReference type="EMBL" id="MCS3708930.1"/>
    </source>
</evidence>
<dbReference type="RefSeq" id="WP_011404146.1">
    <property type="nucleotide sequence ID" value="NZ_CALTRV010000001.1"/>
</dbReference>
<dbReference type="Proteomes" id="UP001155034">
    <property type="component" value="Unassembled WGS sequence"/>
</dbReference>
<evidence type="ECO:0000313" key="3">
    <source>
        <dbReference type="EMBL" id="MCS3865288.1"/>
    </source>
</evidence>
<dbReference type="Proteomes" id="UP001155057">
    <property type="component" value="Unassembled WGS sequence"/>
</dbReference>
<evidence type="ECO:0000313" key="7">
    <source>
        <dbReference type="Proteomes" id="UP001155144"/>
    </source>
</evidence>
<dbReference type="InterPro" id="IPR018977">
    <property type="entry name" value="NurA_domain"/>
</dbReference>
<comment type="caution">
    <text evidence="6">The sequence shown here is derived from an EMBL/GenBank/DDBJ whole genome shotgun (WGS) entry which is preliminary data.</text>
</comment>
<dbReference type="SMART" id="SM00933">
    <property type="entry name" value="NurA"/>
    <property type="match status" value="1"/>
</dbReference>